<keyword evidence="2" id="KW-1185">Reference proteome</keyword>
<feature type="non-terminal residue" evidence="1">
    <location>
        <position position="1"/>
    </location>
</feature>
<organism evidence="1 2">
    <name type="scientific">Cirrhinus mrigala</name>
    <name type="common">Mrigala</name>
    <dbReference type="NCBI Taxonomy" id="683832"/>
    <lineage>
        <taxon>Eukaryota</taxon>
        <taxon>Metazoa</taxon>
        <taxon>Chordata</taxon>
        <taxon>Craniata</taxon>
        <taxon>Vertebrata</taxon>
        <taxon>Euteleostomi</taxon>
        <taxon>Actinopterygii</taxon>
        <taxon>Neopterygii</taxon>
        <taxon>Teleostei</taxon>
        <taxon>Ostariophysi</taxon>
        <taxon>Cypriniformes</taxon>
        <taxon>Cyprinidae</taxon>
        <taxon>Labeoninae</taxon>
        <taxon>Labeonini</taxon>
        <taxon>Cirrhinus</taxon>
    </lineage>
</organism>
<evidence type="ECO:0000313" key="2">
    <source>
        <dbReference type="Proteomes" id="UP001529510"/>
    </source>
</evidence>
<evidence type="ECO:0000313" key="1">
    <source>
        <dbReference type="EMBL" id="KAL0173852.1"/>
    </source>
</evidence>
<dbReference type="AlphaFoldDB" id="A0ABD0PIF9"/>
<name>A0ABD0PIF9_CIRMR</name>
<dbReference type="Proteomes" id="UP001529510">
    <property type="component" value="Unassembled WGS sequence"/>
</dbReference>
<accession>A0ABD0PIF9</accession>
<proteinExistence type="predicted"/>
<dbReference type="EMBL" id="JAMKFB020000015">
    <property type="protein sequence ID" value="KAL0173852.1"/>
    <property type="molecule type" value="Genomic_DNA"/>
</dbReference>
<comment type="caution">
    <text evidence="1">The sequence shown here is derived from an EMBL/GenBank/DDBJ whole genome shotgun (WGS) entry which is preliminary data.</text>
</comment>
<reference evidence="1 2" key="1">
    <citation type="submission" date="2024-05" db="EMBL/GenBank/DDBJ databases">
        <title>Genome sequencing and assembly of Indian major carp, Cirrhinus mrigala (Hamilton, 1822).</title>
        <authorList>
            <person name="Mohindra V."/>
            <person name="Chowdhury L.M."/>
            <person name="Lal K."/>
            <person name="Jena J.K."/>
        </authorList>
    </citation>
    <scope>NUCLEOTIDE SEQUENCE [LARGE SCALE GENOMIC DNA]</scope>
    <source>
        <strain evidence="1">CM1030</strain>
        <tissue evidence="1">Blood</tissue>
    </source>
</reference>
<protein>
    <submittedName>
        <fullName evidence="1">Uncharacterized protein</fullName>
    </submittedName>
</protein>
<gene>
    <name evidence="1" type="ORF">M9458_029820</name>
</gene>
<sequence>TETLCAEIHEPKELLSMVVTLRTDNLNLTIIQQGSIKKDFYKCVLFRVGILNMA</sequence>